<dbReference type="InterPro" id="IPR000719">
    <property type="entry name" value="Prot_kinase_dom"/>
</dbReference>
<evidence type="ECO:0000259" key="7">
    <source>
        <dbReference type="PROSITE" id="PS50011"/>
    </source>
</evidence>
<dbReference type="EMBL" id="LN835307">
    <property type="protein sequence ID" value="CRH01496.1"/>
    <property type="molecule type" value="Genomic_DNA"/>
</dbReference>
<evidence type="ECO:0000256" key="5">
    <source>
        <dbReference type="ARBA" id="ARBA00022840"/>
    </source>
</evidence>
<name>A0A1J1HAF8_PLARL</name>
<protein>
    <submittedName>
        <fullName evidence="8">Serine/threonine protein kinase, putative</fullName>
        <ecNumber evidence="8">2.7.11.1</ecNumber>
    </submittedName>
</protein>
<keyword evidence="2 8" id="KW-0808">Transferase</keyword>
<feature type="compositionally biased region" description="Polar residues" evidence="6">
    <location>
        <begin position="413"/>
        <end position="445"/>
    </location>
</feature>
<evidence type="ECO:0000256" key="2">
    <source>
        <dbReference type="ARBA" id="ARBA00022679"/>
    </source>
</evidence>
<gene>
    <name evidence="8" type="primary">SRPK2</name>
    <name evidence="8" type="synonym">CLK2</name>
    <name evidence="8" type="ORF">PRELSG_1238000</name>
</gene>
<evidence type="ECO:0000313" key="9">
    <source>
        <dbReference type="Proteomes" id="UP000220158"/>
    </source>
</evidence>
<dbReference type="PANTHER" id="PTHR24058">
    <property type="entry name" value="DUAL SPECIFICITY PROTEIN KINASE"/>
    <property type="match status" value="1"/>
</dbReference>
<reference evidence="8 9" key="1">
    <citation type="submission" date="2015-04" db="EMBL/GenBank/DDBJ databases">
        <authorList>
            <consortium name="Pathogen Informatics"/>
        </authorList>
    </citation>
    <scope>NUCLEOTIDE SEQUENCE [LARGE SCALE GENOMIC DNA]</scope>
    <source>
        <strain evidence="8 9">SGS1</strain>
    </source>
</reference>
<dbReference type="SUPFAM" id="SSF56112">
    <property type="entry name" value="Protein kinase-like (PK-like)"/>
    <property type="match status" value="1"/>
</dbReference>
<dbReference type="InterPro" id="IPR008271">
    <property type="entry name" value="Ser/Thr_kinase_AS"/>
</dbReference>
<dbReference type="GO" id="GO:0004674">
    <property type="term" value="F:protein serine/threonine kinase activity"/>
    <property type="evidence" value="ECO:0007669"/>
    <property type="project" value="UniProtKB-KW"/>
</dbReference>
<keyword evidence="4 8" id="KW-0418">Kinase</keyword>
<dbReference type="Gene3D" id="3.30.200.20">
    <property type="entry name" value="Phosphorylase Kinase, domain 1"/>
    <property type="match status" value="1"/>
</dbReference>
<dbReference type="VEuPathDB" id="PlasmoDB:PRELSG_1238000"/>
<sequence length="1291" mass="153757">MQRTEKKKFSLFEIVEDFNSKCTYYKNKNITNFMFSNNASTKNSSNNDERKEFLQIFNDFIRRLNNLHRDFLEYNNTYENYENLDISYNEDKNINYIDNEENKDISDTEYSIEKNLNNEKKIKESSTRNINENERMVEEKKRTKSIDMEKIKLINNSNINDLLKNDKKCSLQISEECHTDFSSESSFTNTNESSENEDAANKINDTLIKYVIDLDYALNIRRISKENLIEEIKEFYSIHNNNIRLNDYSKYLSYEIINILKKKIDEDNFNFINRYENPFKNNKFFFNIPHNYFFIKNYSDQNKEILYKSNNTNYEKSLNGVNTHALSYNSSSVNGNTYNLCANSILSRNNSYNKFSSPNFGSLERHLSPNFGSFDENNNNEDFNFKDENKFHKNYEYEEEKCNNFFKYNSNNEPIDNNNVLTKHSTTPSSKNMNTSNSPDYSRNYNNEDELTKNLNDRTELENDHIYEINNTENKKNNLSSNTSDFYQSISDFYKNKENYNCDENNSTYIRKSSLFLNSNETDINSNNKNSHENRENIINLCFDDELSSAITLNNDSSSNKDKKNYYPSEKDNDIINYKTDRSNRNIYDEKDKKYMEKLGEYEKDESRWFEEYCNGDYNLFRSKQLKKKKEIMIHYLNSLSNNNKKNEELGENDINKIGNIYYNNGNTNLDSENNYDNMYNVINLKVIYENNKCEFGSNEEISFFPNQIILNKYQVLKILSKTKFSTTLKCLNLHYKKDRKHKKRCPISTDINDKENIHRSFDENISISLRNLKNGKNINNFNEYIKKENYDSKKNFLRNNINRRKEYKYVCLKVMKNGKSFLDQGLFELIVLNLLCNENKINDKNNDELTNKNIIQLYDYFYFKEHLIIVTEYMQSDLYNYFIKKGKIGTIGQLQVLAKNLLEGIAYIHSKNLIHCDLKPENIMINMRKRKSGKQQQKKSREDINVKEINYYNSKNFKDLKITKNDSLEHGLHIYNNNQDNFLPSSNKNNLDNVDNFNSYNAHNKLSNNLDICHKDLKNPNDVNKYYIDSNEFSNYSNKLSNDLYSQGNNSNNSDNLHIFSNEKFDKIKIIDFNSAIYESDKLEMYVQTRSYRSPEVLLQQNYDRKIDIWSLGCVLFEFLTKKILFDHQNIYRFIYSIVSYIGHFPFYMIYECKIPYIFTKHGLIILKKFVLDKNYENYVKEKQIDEIDDQEVIFNSKDFFRLNKKGDFENDILQRKQDTEVSSKQKNQEVFYDVCYPSDNLLKNNFHIGDILFIDFLLSLLQIDPCKRLDSTQALKHPWLTPNMYEDGL</sequence>
<organism evidence="8 9">
    <name type="scientific">Plasmodium relictum</name>
    <dbReference type="NCBI Taxonomy" id="85471"/>
    <lineage>
        <taxon>Eukaryota</taxon>
        <taxon>Sar</taxon>
        <taxon>Alveolata</taxon>
        <taxon>Apicomplexa</taxon>
        <taxon>Aconoidasida</taxon>
        <taxon>Haemosporida</taxon>
        <taxon>Plasmodiidae</taxon>
        <taxon>Plasmodium</taxon>
        <taxon>Plasmodium (Haemamoeba)</taxon>
    </lineage>
</organism>
<keyword evidence="1 8" id="KW-0723">Serine/threonine-protein kinase</keyword>
<dbReference type="PANTHER" id="PTHR24058:SF124">
    <property type="entry name" value="PROTEIN KINASE SUPERFAMILY PROTEIN"/>
    <property type="match status" value="1"/>
</dbReference>
<accession>A0A1J1HAF8</accession>
<evidence type="ECO:0000256" key="4">
    <source>
        <dbReference type="ARBA" id="ARBA00022777"/>
    </source>
</evidence>
<feature type="domain" description="Protein kinase" evidence="7">
    <location>
        <begin position="714"/>
        <end position="1282"/>
    </location>
</feature>
<keyword evidence="3" id="KW-0547">Nucleotide-binding</keyword>
<dbReference type="Gene3D" id="1.10.510.10">
    <property type="entry name" value="Transferase(Phosphotransferase) domain 1"/>
    <property type="match status" value="2"/>
</dbReference>
<keyword evidence="9" id="KW-1185">Reference proteome</keyword>
<dbReference type="EC" id="2.7.11.1" evidence="8"/>
<dbReference type="InterPro" id="IPR011009">
    <property type="entry name" value="Kinase-like_dom_sf"/>
</dbReference>
<dbReference type="FunFam" id="1.10.510.10:FF:000812">
    <property type="entry name" value="CMGC/DYRK protein kinase"/>
    <property type="match status" value="1"/>
</dbReference>
<evidence type="ECO:0000256" key="1">
    <source>
        <dbReference type="ARBA" id="ARBA00022527"/>
    </source>
</evidence>
<evidence type="ECO:0000256" key="6">
    <source>
        <dbReference type="SAM" id="MobiDB-lite"/>
    </source>
</evidence>
<proteinExistence type="predicted"/>
<dbReference type="PROSITE" id="PS50011">
    <property type="entry name" value="PROTEIN_KINASE_DOM"/>
    <property type="match status" value="1"/>
</dbReference>
<dbReference type="PROSITE" id="PS00108">
    <property type="entry name" value="PROTEIN_KINASE_ST"/>
    <property type="match status" value="1"/>
</dbReference>
<dbReference type="Proteomes" id="UP000220158">
    <property type="component" value="Chromosome 12"/>
</dbReference>
<dbReference type="KEGG" id="prel:PRELSG_1238000"/>
<dbReference type="GeneID" id="39737625"/>
<evidence type="ECO:0000313" key="8">
    <source>
        <dbReference type="EMBL" id="CRH01496.1"/>
    </source>
</evidence>
<evidence type="ECO:0000256" key="3">
    <source>
        <dbReference type="ARBA" id="ARBA00022741"/>
    </source>
</evidence>
<dbReference type="GO" id="GO:0005524">
    <property type="term" value="F:ATP binding"/>
    <property type="evidence" value="ECO:0007669"/>
    <property type="project" value="UniProtKB-KW"/>
</dbReference>
<dbReference type="InterPro" id="IPR050494">
    <property type="entry name" value="Ser_Thr_dual-spec_kinase"/>
</dbReference>
<dbReference type="SMART" id="SM00220">
    <property type="entry name" value="S_TKc"/>
    <property type="match status" value="1"/>
</dbReference>
<dbReference type="RefSeq" id="XP_028534496.1">
    <property type="nucleotide sequence ID" value="XM_028678181.1"/>
</dbReference>
<dbReference type="Pfam" id="PF00069">
    <property type="entry name" value="Pkinase"/>
    <property type="match status" value="2"/>
</dbReference>
<feature type="region of interest" description="Disordered" evidence="6">
    <location>
        <begin position="413"/>
        <end position="448"/>
    </location>
</feature>
<dbReference type="OrthoDB" id="9332038at2759"/>
<keyword evidence="5" id="KW-0067">ATP-binding</keyword>